<reference evidence="3" key="2">
    <citation type="submission" date="2023-01" db="EMBL/GenBank/DDBJ databases">
        <authorList>
            <person name="Sun Q."/>
            <person name="Evtushenko L."/>
        </authorList>
    </citation>
    <scope>NUCLEOTIDE SEQUENCE</scope>
    <source>
        <strain evidence="3">VKM Ac-1069</strain>
    </source>
</reference>
<dbReference type="Proteomes" id="UP001143463">
    <property type="component" value="Unassembled WGS sequence"/>
</dbReference>
<keyword evidence="4" id="KW-1185">Reference proteome</keyword>
<dbReference type="EMBL" id="BSFQ01000004">
    <property type="protein sequence ID" value="GLL10236.1"/>
    <property type="molecule type" value="Genomic_DNA"/>
</dbReference>
<comment type="caution">
    <text evidence="3">The sequence shown here is derived from an EMBL/GenBank/DDBJ whole genome shotgun (WGS) entry which is preliminary data.</text>
</comment>
<feature type="region of interest" description="Disordered" evidence="1">
    <location>
        <begin position="109"/>
        <end position="132"/>
    </location>
</feature>
<evidence type="ECO:0000256" key="2">
    <source>
        <dbReference type="SAM" id="Phobius"/>
    </source>
</evidence>
<feature type="transmembrane region" description="Helical" evidence="2">
    <location>
        <begin position="67"/>
        <end position="88"/>
    </location>
</feature>
<evidence type="ECO:0000313" key="4">
    <source>
        <dbReference type="Proteomes" id="UP001143463"/>
    </source>
</evidence>
<dbReference type="InterPro" id="IPR035197">
    <property type="entry name" value="DUF5313"/>
</dbReference>
<dbReference type="Pfam" id="PF17240">
    <property type="entry name" value="DUF5313"/>
    <property type="match status" value="1"/>
</dbReference>
<organism evidence="3 4">
    <name type="scientific">Pseudonocardia halophobica</name>
    <dbReference type="NCBI Taxonomy" id="29401"/>
    <lineage>
        <taxon>Bacteria</taxon>
        <taxon>Bacillati</taxon>
        <taxon>Actinomycetota</taxon>
        <taxon>Actinomycetes</taxon>
        <taxon>Pseudonocardiales</taxon>
        <taxon>Pseudonocardiaceae</taxon>
        <taxon>Pseudonocardia</taxon>
    </lineage>
</organism>
<protein>
    <recommendedName>
        <fullName evidence="5">DUF5313 domain-containing protein</fullName>
    </recommendedName>
</protein>
<proteinExistence type="predicted"/>
<sequence>MSETVRPNPLRWLLYAYGAGLPARHRDWVLHDVTAPSWRWRHFARATAQLLPIAVLLYVFIPGEPWVRAMAVLGGLLIGYFYSFAYMYESAEHRAVKAGYPQGGAAAIREEAHADERREQEERYAARWRQDG</sequence>
<keyword evidence="2" id="KW-0812">Transmembrane</keyword>
<dbReference type="AlphaFoldDB" id="A0A9W6L121"/>
<keyword evidence="2" id="KW-0472">Membrane</keyword>
<reference evidence="3" key="1">
    <citation type="journal article" date="2014" name="Int. J. Syst. Evol. Microbiol.">
        <title>Complete genome sequence of Corynebacterium casei LMG S-19264T (=DSM 44701T), isolated from a smear-ripened cheese.</title>
        <authorList>
            <consortium name="US DOE Joint Genome Institute (JGI-PGF)"/>
            <person name="Walter F."/>
            <person name="Albersmeier A."/>
            <person name="Kalinowski J."/>
            <person name="Ruckert C."/>
        </authorList>
    </citation>
    <scope>NUCLEOTIDE SEQUENCE</scope>
    <source>
        <strain evidence="3">VKM Ac-1069</strain>
    </source>
</reference>
<keyword evidence="2" id="KW-1133">Transmembrane helix</keyword>
<evidence type="ECO:0000256" key="1">
    <source>
        <dbReference type="SAM" id="MobiDB-lite"/>
    </source>
</evidence>
<evidence type="ECO:0000313" key="3">
    <source>
        <dbReference type="EMBL" id="GLL10236.1"/>
    </source>
</evidence>
<name>A0A9W6L121_9PSEU</name>
<gene>
    <name evidence="3" type="ORF">GCM10017577_13760</name>
</gene>
<feature type="transmembrane region" description="Helical" evidence="2">
    <location>
        <begin position="43"/>
        <end position="61"/>
    </location>
</feature>
<evidence type="ECO:0008006" key="5">
    <source>
        <dbReference type="Google" id="ProtNLM"/>
    </source>
</evidence>
<accession>A0A9W6L121</accession>